<reference evidence="1" key="1">
    <citation type="submission" date="2020-01" db="EMBL/GenBank/DDBJ databases">
        <title>Identification and distribution of gene clusters putatively required for synthesis of sphingolipid metabolism inhibitors in phylogenetically diverse species of the filamentous fungus Fusarium.</title>
        <authorList>
            <person name="Kim H.-S."/>
            <person name="Busman M."/>
            <person name="Brown D.W."/>
            <person name="Divon H."/>
            <person name="Uhlig S."/>
            <person name="Proctor R.H."/>
        </authorList>
    </citation>
    <scope>NUCLEOTIDE SEQUENCE</scope>
    <source>
        <strain evidence="1">NRRL 53441</strain>
    </source>
</reference>
<protein>
    <recommendedName>
        <fullName evidence="3">Nucleoside 2-deoxyribosyltransferase</fullName>
    </recommendedName>
</protein>
<proteinExistence type="predicted"/>
<dbReference type="Proteomes" id="UP000605986">
    <property type="component" value="Unassembled WGS sequence"/>
</dbReference>
<organism evidence="1 2">
    <name type="scientific">Fusarium austroafricanum</name>
    <dbReference type="NCBI Taxonomy" id="2364996"/>
    <lineage>
        <taxon>Eukaryota</taxon>
        <taxon>Fungi</taxon>
        <taxon>Dikarya</taxon>
        <taxon>Ascomycota</taxon>
        <taxon>Pezizomycotina</taxon>
        <taxon>Sordariomycetes</taxon>
        <taxon>Hypocreomycetidae</taxon>
        <taxon>Hypocreales</taxon>
        <taxon>Nectriaceae</taxon>
        <taxon>Fusarium</taxon>
        <taxon>Fusarium concolor species complex</taxon>
    </lineage>
</organism>
<name>A0A8H4KBV2_9HYPO</name>
<accession>A0A8H4KBV2</accession>
<comment type="caution">
    <text evidence="1">The sequence shown here is derived from an EMBL/GenBank/DDBJ whole genome shotgun (WGS) entry which is preliminary data.</text>
</comment>
<evidence type="ECO:0000313" key="1">
    <source>
        <dbReference type="EMBL" id="KAF4447156.1"/>
    </source>
</evidence>
<dbReference type="AlphaFoldDB" id="A0A8H4KBV2"/>
<dbReference type="SUPFAM" id="SSF52309">
    <property type="entry name" value="N-(deoxy)ribosyltransferase-like"/>
    <property type="match status" value="1"/>
</dbReference>
<dbReference type="EMBL" id="JAADJG010000414">
    <property type="protein sequence ID" value="KAF4447156.1"/>
    <property type="molecule type" value="Genomic_DNA"/>
</dbReference>
<evidence type="ECO:0008006" key="3">
    <source>
        <dbReference type="Google" id="ProtNLM"/>
    </source>
</evidence>
<dbReference type="Gene3D" id="3.40.50.450">
    <property type="match status" value="1"/>
</dbReference>
<keyword evidence="2" id="KW-1185">Reference proteome</keyword>
<dbReference type="OrthoDB" id="2893324at2759"/>
<dbReference type="Pfam" id="PF15891">
    <property type="entry name" value="Nuc_deoxyri_tr2"/>
    <property type="match status" value="1"/>
</dbReference>
<dbReference type="InterPro" id="IPR039470">
    <property type="entry name" value="Nuc_deoxyri_tr2"/>
</dbReference>
<evidence type="ECO:0000313" key="2">
    <source>
        <dbReference type="Proteomes" id="UP000605986"/>
    </source>
</evidence>
<sequence length="162" mass="18127">MDSKAKVVMAPQRPNLDSKSTSIFLAGTTTNTGEPDWRETLISALSNCAVTILNPARPDWDATWKEDFSDGRWEEQVLWELDMQDAADIIVFMFHRSTAAPISLMELGLAVKTKRVIVCAQDEYCKRGNVEAVCRKFGAKLVSTENALRDALLVMLDERCIT</sequence>
<gene>
    <name evidence="1" type="ORF">F53441_9301</name>
</gene>